<reference evidence="2 3" key="1">
    <citation type="submission" date="2016-12" db="EMBL/GenBank/DDBJ databases">
        <title>Study of bacterial adaptation to deep sea.</title>
        <authorList>
            <person name="Song J."/>
            <person name="Yoshizawa S."/>
            <person name="Kogure K."/>
        </authorList>
    </citation>
    <scope>NUCLEOTIDE SEQUENCE [LARGE SCALE GENOMIC DNA]</scope>
    <source>
        <strain evidence="2 3">SAORIC-165</strain>
    </source>
</reference>
<accession>A0A2S7U3P3</accession>
<name>A0A2S7U3P3_9BACT</name>
<feature type="transmembrane region" description="Helical" evidence="1">
    <location>
        <begin position="6"/>
        <end position="25"/>
    </location>
</feature>
<dbReference type="Proteomes" id="UP000239907">
    <property type="component" value="Unassembled WGS sequence"/>
</dbReference>
<evidence type="ECO:0000313" key="2">
    <source>
        <dbReference type="EMBL" id="PQJ29014.1"/>
    </source>
</evidence>
<sequence>MDKQTIIVSVLLSLAILFILWRCYIALKRYSCCGSCGCDLMTKKERKVFNARNANPVDQGKGNP</sequence>
<keyword evidence="1" id="KW-0812">Transmembrane</keyword>
<keyword evidence="3" id="KW-1185">Reference proteome</keyword>
<organism evidence="2 3">
    <name type="scientific">Rubritalea profundi</name>
    <dbReference type="NCBI Taxonomy" id="1658618"/>
    <lineage>
        <taxon>Bacteria</taxon>
        <taxon>Pseudomonadati</taxon>
        <taxon>Verrucomicrobiota</taxon>
        <taxon>Verrucomicrobiia</taxon>
        <taxon>Verrucomicrobiales</taxon>
        <taxon>Rubritaleaceae</taxon>
        <taxon>Rubritalea</taxon>
    </lineage>
</organism>
<comment type="caution">
    <text evidence="2">The sequence shown here is derived from an EMBL/GenBank/DDBJ whole genome shotgun (WGS) entry which is preliminary data.</text>
</comment>
<protein>
    <recommendedName>
        <fullName evidence="4">FeoB-associated Cys-rich membrane protein</fullName>
    </recommendedName>
</protein>
<evidence type="ECO:0000313" key="3">
    <source>
        <dbReference type="Proteomes" id="UP000239907"/>
    </source>
</evidence>
<evidence type="ECO:0008006" key="4">
    <source>
        <dbReference type="Google" id="ProtNLM"/>
    </source>
</evidence>
<dbReference type="AlphaFoldDB" id="A0A2S7U3P3"/>
<dbReference type="EMBL" id="MQWA01000001">
    <property type="protein sequence ID" value="PQJ29014.1"/>
    <property type="molecule type" value="Genomic_DNA"/>
</dbReference>
<keyword evidence="1" id="KW-0472">Membrane</keyword>
<gene>
    <name evidence="2" type="ORF">BSZ32_11285</name>
</gene>
<proteinExistence type="predicted"/>
<evidence type="ECO:0000256" key="1">
    <source>
        <dbReference type="SAM" id="Phobius"/>
    </source>
</evidence>
<dbReference type="RefSeq" id="WP_105043507.1">
    <property type="nucleotide sequence ID" value="NZ_MQWA01000001.1"/>
</dbReference>
<keyword evidence="1" id="KW-1133">Transmembrane helix</keyword>